<name>A0A1J5QUE5_9ZZZZ</name>
<comment type="caution">
    <text evidence="2">The sequence shown here is derived from an EMBL/GenBank/DDBJ whole genome shotgun (WGS) entry which is preliminary data.</text>
</comment>
<proteinExistence type="predicted"/>
<gene>
    <name evidence="2" type="ORF">GALL_387510</name>
</gene>
<reference evidence="2" key="1">
    <citation type="submission" date="2016-10" db="EMBL/GenBank/DDBJ databases">
        <title>Sequence of Gallionella enrichment culture.</title>
        <authorList>
            <person name="Poehlein A."/>
            <person name="Muehling M."/>
            <person name="Daniel R."/>
        </authorList>
    </citation>
    <scope>NUCLEOTIDE SEQUENCE</scope>
</reference>
<dbReference type="EMBL" id="MLJW01001201">
    <property type="protein sequence ID" value="OIQ79517.1"/>
    <property type="molecule type" value="Genomic_DNA"/>
</dbReference>
<evidence type="ECO:0000256" key="1">
    <source>
        <dbReference type="SAM" id="MobiDB-lite"/>
    </source>
</evidence>
<accession>A0A1J5QUE5</accession>
<protein>
    <submittedName>
        <fullName evidence="2">Uncharacterized protein</fullName>
    </submittedName>
</protein>
<dbReference type="AlphaFoldDB" id="A0A1J5QUE5"/>
<evidence type="ECO:0000313" key="2">
    <source>
        <dbReference type="EMBL" id="OIQ79517.1"/>
    </source>
</evidence>
<feature type="region of interest" description="Disordered" evidence="1">
    <location>
        <begin position="160"/>
        <end position="187"/>
    </location>
</feature>
<feature type="compositionally biased region" description="Basic and acidic residues" evidence="1">
    <location>
        <begin position="171"/>
        <end position="187"/>
    </location>
</feature>
<sequence>MDFLARDGDVEGAVLALAQDGERDLGARLAAHELDRLVQRQALHGGVVDAGDEVAGLDAGVRGRRALDGRYDLHQPVLGGDFDADADEFAAGALAEFLEAFLVEVFGMGVEAVNHAGNGIVNQLLALHGLEIVGLDQAVDCGELLQFLQRQRRHGVARHGLQLQGCQSPGEHTDGDPSRDFEFASHA</sequence>
<organism evidence="2">
    <name type="scientific">mine drainage metagenome</name>
    <dbReference type="NCBI Taxonomy" id="410659"/>
    <lineage>
        <taxon>unclassified sequences</taxon>
        <taxon>metagenomes</taxon>
        <taxon>ecological metagenomes</taxon>
    </lineage>
</organism>